<dbReference type="AlphaFoldDB" id="A0A4R8IDS9"/>
<dbReference type="NCBIfam" id="TIGR04247">
    <property type="entry name" value="NosD_copper_fam"/>
    <property type="match status" value="1"/>
</dbReference>
<dbReference type="SUPFAM" id="SSF51126">
    <property type="entry name" value="Pectin lyase-like"/>
    <property type="match status" value="1"/>
</dbReference>
<dbReference type="EMBL" id="SOQX01000012">
    <property type="protein sequence ID" value="TDX96886.1"/>
    <property type="molecule type" value="Genomic_DNA"/>
</dbReference>
<dbReference type="InterPro" id="IPR007742">
    <property type="entry name" value="NosD_dom"/>
</dbReference>
<dbReference type="InterPro" id="IPR011050">
    <property type="entry name" value="Pectin_lyase_fold/virulence"/>
</dbReference>
<accession>A0A4R8IDS9</accession>
<dbReference type="RefSeq" id="WP_134085405.1">
    <property type="nucleotide sequence ID" value="NZ_SOQX01000012.1"/>
</dbReference>
<feature type="chain" id="PRO_5020908895" evidence="1">
    <location>
        <begin position="27"/>
        <end position="438"/>
    </location>
</feature>
<dbReference type="InterPro" id="IPR006633">
    <property type="entry name" value="Carb-bd_sugar_hydrolysis-dom"/>
</dbReference>
<dbReference type="Proteomes" id="UP000294914">
    <property type="component" value="Unassembled WGS sequence"/>
</dbReference>
<proteinExistence type="predicted"/>
<feature type="domain" description="Carbohydrate-binding/sugar hydrolysis" evidence="2">
    <location>
        <begin position="53"/>
        <end position="193"/>
    </location>
</feature>
<gene>
    <name evidence="3" type="ORF">EDC23_2818</name>
</gene>
<dbReference type="InterPro" id="IPR006626">
    <property type="entry name" value="PbH1"/>
</dbReference>
<organism evidence="3 4">
    <name type="scientific">Thiohalophilus thiocyanatoxydans</name>
    <dbReference type="NCBI Taxonomy" id="381308"/>
    <lineage>
        <taxon>Bacteria</taxon>
        <taxon>Pseudomonadati</taxon>
        <taxon>Pseudomonadota</taxon>
        <taxon>Gammaproteobacteria</taxon>
        <taxon>Thiohalomonadales</taxon>
        <taxon>Thiohalophilaceae</taxon>
        <taxon>Thiohalophilus</taxon>
    </lineage>
</organism>
<evidence type="ECO:0000313" key="3">
    <source>
        <dbReference type="EMBL" id="TDX96886.1"/>
    </source>
</evidence>
<protein>
    <submittedName>
        <fullName evidence="3">Nitrous oxidase accessory protein</fullName>
    </submittedName>
</protein>
<dbReference type="InterPro" id="IPR012334">
    <property type="entry name" value="Pectin_lyas_fold"/>
</dbReference>
<dbReference type="Pfam" id="PF05048">
    <property type="entry name" value="NosD"/>
    <property type="match status" value="1"/>
</dbReference>
<reference evidence="3 4" key="1">
    <citation type="submission" date="2019-03" db="EMBL/GenBank/DDBJ databases">
        <title>Genomic Encyclopedia of Type Strains, Phase IV (KMG-IV): sequencing the most valuable type-strain genomes for metagenomic binning, comparative biology and taxonomic classification.</title>
        <authorList>
            <person name="Goeker M."/>
        </authorList>
    </citation>
    <scope>NUCLEOTIDE SEQUENCE [LARGE SCALE GENOMIC DNA]</scope>
    <source>
        <strain evidence="3 4">DSM 16326</strain>
    </source>
</reference>
<dbReference type="OrthoDB" id="9767990at2"/>
<dbReference type="NCBIfam" id="TIGR03804">
    <property type="entry name" value="para_beta_helix"/>
    <property type="match status" value="2"/>
</dbReference>
<feature type="domain" description="Carbohydrate-binding/sugar hydrolysis" evidence="2">
    <location>
        <begin position="199"/>
        <end position="387"/>
    </location>
</feature>
<dbReference type="InterPro" id="IPR026464">
    <property type="entry name" value="NosD_copper_fam"/>
</dbReference>
<dbReference type="SMART" id="SM00722">
    <property type="entry name" value="CASH"/>
    <property type="match status" value="2"/>
</dbReference>
<evidence type="ECO:0000313" key="4">
    <source>
        <dbReference type="Proteomes" id="UP000294914"/>
    </source>
</evidence>
<keyword evidence="1" id="KW-0732">Signal</keyword>
<evidence type="ECO:0000259" key="2">
    <source>
        <dbReference type="SMART" id="SM00722"/>
    </source>
</evidence>
<dbReference type="InterPro" id="IPR022441">
    <property type="entry name" value="Para_beta_helix_rpt-2"/>
</dbReference>
<name>A0A4R8IDS9_9GAMM</name>
<dbReference type="Gene3D" id="2.160.20.10">
    <property type="entry name" value="Single-stranded right-handed beta-helix, Pectin lyase-like"/>
    <property type="match status" value="1"/>
</dbReference>
<dbReference type="SMART" id="SM00710">
    <property type="entry name" value="PbH1"/>
    <property type="match status" value="9"/>
</dbReference>
<keyword evidence="4" id="KW-1185">Reference proteome</keyword>
<comment type="caution">
    <text evidence="3">The sequence shown here is derived from an EMBL/GenBank/DDBJ whole genome shotgun (WGS) entry which is preliminary data.</text>
</comment>
<evidence type="ECO:0000256" key="1">
    <source>
        <dbReference type="SAM" id="SignalP"/>
    </source>
</evidence>
<sequence>MNFKPAVVIQSALILLSSITGFSANAASIHIDPNKGALTEAIEQAQPGDRIILGPGIYRANLTIEKSLTLQGTPDAIIDGGQQGDVIRIRAPDVTVRDLRLRNSGDNLTDMNAVLFIEGTALNTRIENNYIESTAFGIWLQDTENARIINNNIEGDTSIRSQDRGNGIHLFNTRRTEAIGNEVWGTRDGIYIDTSNHNVLRDNHLHHLRYGIHYMYSYHNEVTGNKTNHTRTGYALMQSKYLTVTGNRSENDKNYGILMNYILYSTIADNIVSDITYGSSSLSTGKAIPGGEGKALFVYNSQKNEIYRNLFANSGIGIHLTAGSNDNDIYQNNFVSNRTQVKYVSTDRQEWSKNGTGNYWTDYLGWDLDADGIGDRPYQPNDGVDQILWKYPEAKILLNSPAIQTLRWVQEQFPVLRPPGVKDSHPLMTQVPIAGDLQ</sequence>
<feature type="signal peptide" evidence="1">
    <location>
        <begin position="1"/>
        <end position="26"/>
    </location>
</feature>